<feature type="region of interest" description="Disordered" evidence="7">
    <location>
        <begin position="64"/>
        <end position="105"/>
    </location>
</feature>
<dbReference type="PANTHER" id="PTHR31313">
    <property type="entry name" value="TY1 ENHANCER ACTIVATOR"/>
    <property type="match status" value="1"/>
</dbReference>
<reference evidence="9" key="1">
    <citation type="submission" date="2020-09" db="EMBL/GenBank/DDBJ databases">
        <title>Comparative genome analyses of four rice-infecting Rhizoctonia solani isolates reveal extensive enrichment of homogalacturonan modification genes.</title>
        <authorList>
            <person name="Lee D.-Y."/>
            <person name="Jeon J."/>
            <person name="Kim K.-T."/>
            <person name="Cheong K."/>
            <person name="Song H."/>
            <person name="Choi G."/>
            <person name="Ko J."/>
            <person name="Opiyo S.O."/>
            <person name="Zuo S."/>
            <person name="Madhav S."/>
            <person name="Lee Y.-H."/>
            <person name="Wang G.-L."/>
        </authorList>
    </citation>
    <scope>NUCLEOTIDE SEQUENCE</scope>
    <source>
        <strain evidence="9">AG1-IA YN-7</strain>
    </source>
</reference>
<protein>
    <submittedName>
        <fullName evidence="9">Nitrogen assimilation transcription factor</fullName>
    </submittedName>
</protein>
<evidence type="ECO:0000256" key="1">
    <source>
        <dbReference type="ARBA" id="ARBA00022723"/>
    </source>
</evidence>
<proteinExistence type="predicted"/>
<evidence type="ECO:0000259" key="8">
    <source>
        <dbReference type="Pfam" id="PF04082"/>
    </source>
</evidence>
<dbReference type="GO" id="GO:0008270">
    <property type="term" value="F:zinc ion binding"/>
    <property type="evidence" value="ECO:0007669"/>
    <property type="project" value="InterPro"/>
</dbReference>
<keyword evidence="3" id="KW-0805">Transcription regulation</keyword>
<keyword evidence="2" id="KW-0862">Zinc</keyword>
<dbReference type="EMBL" id="JACYCC010000010">
    <property type="protein sequence ID" value="KAF8686349.1"/>
    <property type="molecule type" value="Genomic_DNA"/>
</dbReference>
<evidence type="ECO:0000256" key="6">
    <source>
        <dbReference type="ARBA" id="ARBA00023242"/>
    </source>
</evidence>
<comment type="caution">
    <text evidence="9">The sequence shown here is derived from an EMBL/GenBank/DDBJ whole genome shotgun (WGS) entry which is preliminary data.</text>
</comment>
<feature type="region of interest" description="Disordered" evidence="7">
    <location>
        <begin position="701"/>
        <end position="734"/>
    </location>
</feature>
<evidence type="ECO:0000256" key="2">
    <source>
        <dbReference type="ARBA" id="ARBA00022833"/>
    </source>
</evidence>
<sequence>MSLVLAMNADGGGASATVVSPRVAHVYFMGESIENDARRPATKQLVESLHAKIQSLEAELAQLKGRPVTSSADSDAEPSTPVVNASMFPSEPAEPSSFERERPEAPNAQLTMTVMYRYIFDIDSSIPANEQSKDVHLSLACQWNRYLPQLPHLTRLEHDTILLRCFQYGVAWLHCMLPEAFLHDMLYALTSESSAVSNPLRLQHYTPMLHCALLAYACAFSDNPEIRSPSFRAKFAQYAKQWLDYEFERPVMALVRALALLGEYHCGIGQRSSGFMYMGMSIRAARSLILVGDHESWINEGSTAHSEVVERDWHFWSAFCQDKIMALEFNQEHDVPVPHLGVSLPSIDGDSDNQPWSNGLVGFPPRLTTKTFFDSCKLMVISTRIIEFLHTKDQEGQDERAVINLHLQLDTWFNNLPRELLVWARSTSPLPHIITLHICYWFLLVCLHQPLYHRPTTSEDDKGKGPNTMGDAPNQGGGNDPIHDLSIKMVDRATHKIVQLLQMFEEQHGMRFFPRNMIYMIYECGLVLMKEAATVPFAATKKRATAIEAGHACLRALRGTSVTWPWAEQLATRLEGCLNAAGANTTLQPFTSNWPIPVGGTNSAGADMSPTFHQFVHVWDSTGMEAPGRINLTNRVQDTQPTEPNSDMTTTRGMVPSSMGLGLQGLVPQNHDLGHLTIRRNLGEEGSAQVDGETRAYDMVSFSDTPTSSTSSYSAPHPTQQGSDKDMWSSSLFD</sequence>
<feature type="compositionally biased region" description="Low complexity" evidence="7">
    <location>
        <begin position="701"/>
        <end position="719"/>
    </location>
</feature>
<feature type="domain" description="Xylanolytic transcriptional activator regulatory" evidence="8">
    <location>
        <begin position="198"/>
        <end position="413"/>
    </location>
</feature>
<dbReference type="Pfam" id="PF04082">
    <property type="entry name" value="Fungal_trans"/>
    <property type="match status" value="1"/>
</dbReference>
<dbReference type="AlphaFoldDB" id="A0A8H7HGS5"/>
<name>A0A8H7HGS5_9AGAM</name>
<dbReference type="CDD" id="cd12148">
    <property type="entry name" value="fungal_TF_MHR"/>
    <property type="match status" value="1"/>
</dbReference>
<dbReference type="GO" id="GO:0003677">
    <property type="term" value="F:DNA binding"/>
    <property type="evidence" value="ECO:0007669"/>
    <property type="project" value="UniProtKB-KW"/>
</dbReference>
<dbReference type="Proteomes" id="UP000650582">
    <property type="component" value="Unassembled WGS sequence"/>
</dbReference>
<dbReference type="InterPro" id="IPR007219">
    <property type="entry name" value="XnlR_reg_dom"/>
</dbReference>
<evidence type="ECO:0000313" key="10">
    <source>
        <dbReference type="Proteomes" id="UP000650582"/>
    </source>
</evidence>
<keyword evidence="5" id="KW-0804">Transcription</keyword>
<dbReference type="PANTHER" id="PTHR31313:SF81">
    <property type="entry name" value="TY1 ENHANCER ACTIVATOR"/>
    <property type="match status" value="1"/>
</dbReference>
<dbReference type="GO" id="GO:0006351">
    <property type="term" value="P:DNA-templated transcription"/>
    <property type="evidence" value="ECO:0007669"/>
    <property type="project" value="InterPro"/>
</dbReference>
<evidence type="ECO:0000256" key="5">
    <source>
        <dbReference type="ARBA" id="ARBA00023163"/>
    </source>
</evidence>
<evidence type="ECO:0000313" key="9">
    <source>
        <dbReference type="EMBL" id="KAF8686349.1"/>
    </source>
</evidence>
<feature type="region of interest" description="Disordered" evidence="7">
    <location>
        <begin position="456"/>
        <end position="481"/>
    </location>
</feature>
<keyword evidence="1" id="KW-0479">Metal-binding</keyword>
<evidence type="ECO:0000256" key="3">
    <source>
        <dbReference type="ARBA" id="ARBA00023015"/>
    </source>
</evidence>
<keyword evidence="4" id="KW-0238">DNA-binding</keyword>
<evidence type="ECO:0000256" key="7">
    <source>
        <dbReference type="SAM" id="MobiDB-lite"/>
    </source>
</evidence>
<keyword evidence="6" id="KW-0539">Nucleus</keyword>
<dbReference type="InterPro" id="IPR051615">
    <property type="entry name" value="Transcr_Regulatory_Elem"/>
</dbReference>
<accession>A0A8H7HGS5</accession>
<evidence type="ECO:0000256" key="4">
    <source>
        <dbReference type="ARBA" id="ARBA00023125"/>
    </source>
</evidence>
<organism evidence="9 10">
    <name type="scientific">Rhizoctonia solani</name>
    <dbReference type="NCBI Taxonomy" id="456999"/>
    <lineage>
        <taxon>Eukaryota</taxon>
        <taxon>Fungi</taxon>
        <taxon>Dikarya</taxon>
        <taxon>Basidiomycota</taxon>
        <taxon>Agaricomycotina</taxon>
        <taxon>Agaricomycetes</taxon>
        <taxon>Cantharellales</taxon>
        <taxon>Ceratobasidiaceae</taxon>
        <taxon>Rhizoctonia</taxon>
    </lineage>
</organism>
<gene>
    <name evidence="9" type="ORF">RHS04_00304</name>
</gene>